<organism evidence="3 4">
    <name type="scientific">Desulfosalsimonas propionicica</name>
    <dbReference type="NCBI Taxonomy" id="332175"/>
    <lineage>
        <taxon>Bacteria</taxon>
        <taxon>Pseudomonadati</taxon>
        <taxon>Thermodesulfobacteriota</taxon>
        <taxon>Desulfobacteria</taxon>
        <taxon>Desulfobacterales</taxon>
        <taxon>Desulfosalsimonadaceae</taxon>
        <taxon>Desulfosalsimonas</taxon>
    </lineage>
</organism>
<feature type="compositionally biased region" description="Basic and acidic residues" evidence="1">
    <location>
        <begin position="127"/>
        <end position="151"/>
    </location>
</feature>
<dbReference type="EMBL" id="JACDUS010000019">
    <property type="protein sequence ID" value="MBA2883193.1"/>
    <property type="molecule type" value="Genomic_DNA"/>
</dbReference>
<feature type="region of interest" description="Disordered" evidence="1">
    <location>
        <begin position="127"/>
        <end position="157"/>
    </location>
</feature>
<sequence length="180" mass="20135">MKSMVVCSSRTGNTLKVAQAVYEVLPLPRALYPVDDAPDPDACDFIALGFWVDKGTADEKARRYLEKLKGKPIFLFGTLGAYPGSEHGKKCMENVKALAADNQILGTFLCQGRVDPEMIKWMEENLQDDPHHGMTPERRARLREAERHPNADDLAAAGNRLKETLNKMKKKRQGSHAQND</sequence>
<accession>A0A7W0CCF6</accession>
<name>A0A7W0CCF6_9BACT</name>
<dbReference type="RefSeq" id="WP_181552800.1">
    <property type="nucleotide sequence ID" value="NZ_JACDUS010000019.1"/>
</dbReference>
<dbReference type="AlphaFoldDB" id="A0A7W0CCF6"/>
<gene>
    <name evidence="3" type="ORF">HNR65_003555</name>
</gene>
<dbReference type="InterPro" id="IPR029039">
    <property type="entry name" value="Flavoprotein-like_sf"/>
</dbReference>
<reference evidence="3 4" key="1">
    <citation type="submission" date="2020-07" db="EMBL/GenBank/DDBJ databases">
        <title>Genomic Encyclopedia of Type Strains, Phase IV (KMG-IV): sequencing the most valuable type-strain genomes for metagenomic binning, comparative biology and taxonomic classification.</title>
        <authorList>
            <person name="Goeker M."/>
        </authorList>
    </citation>
    <scope>NUCLEOTIDE SEQUENCE [LARGE SCALE GENOMIC DNA]</scope>
    <source>
        <strain evidence="3 4">DSM 17721</strain>
    </source>
</reference>
<feature type="domain" description="Flavodoxin-like" evidence="2">
    <location>
        <begin position="5"/>
        <end position="157"/>
    </location>
</feature>
<evidence type="ECO:0000313" key="4">
    <source>
        <dbReference type="Proteomes" id="UP000525298"/>
    </source>
</evidence>
<dbReference type="InterPro" id="IPR008254">
    <property type="entry name" value="Flavodoxin/NO_synth"/>
</dbReference>
<proteinExistence type="predicted"/>
<evidence type="ECO:0000313" key="3">
    <source>
        <dbReference type="EMBL" id="MBA2883193.1"/>
    </source>
</evidence>
<dbReference type="GO" id="GO:0010181">
    <property type="term" value="F:FMN binding"/>
    <property type="evidence" value="ECO:0007669"/>
    <property type="project" value="InterPro"/>
</dbReference>
<evidence type="ECO:0000259" key="2">
    <source>
        <dbReference type="Pfam" id="PF12641"/>
    </source>
</evidence>
<evidence type="ECO:0000256" key="1">
    <source>
        <dbReference type="SAM" id="MobiDB-lite"/>
    </source>
</evidence>
<dbReference type="Gene3D" id="3.40.50.360">
    <property type="match status" value="1"/>
</dbReference>
<keyword evidence="4" id="KW-1185">Reference proteome</keyword>
<dbReference type="Pfam" id="PF12641">
    <property type="entry name" value="Flavodoxin_3"/>
    <property type="match status" value="1"/>
</dbReference>
<comment type="caution">
    <text evidence="3">The sequence shown here is derived from an EMBL/GenBank/DDBJ whole genome shotgun (WGS) entry which is preliminary data.</text>
</comment>
<dbReference type="SUPFAM" id="SSF52218">
    <property type="entry name" value="Flavoproteins"/>
    <property type="match status" value="1"/>
</dbReference>
<protein>
    <submittedName>
        <fullName evidence="3">Flavodoxin</fullName>
    </submittedName>
</protein>
<dbReference type="Proteomes" id="UP000525298">
    <property type="component" value="Unassembled WGS sequence"/>
</dbReference>